<evidence type="ECO:0000256" key="3">
    <source>
        <dbReference type="ARBA" id="ARBA00011489"/>
    </source>
</evidence>
<evidence type="ECO:0000256" key="1">
    <source>
        <dbReference type="ARBA" id="ARBA00004651"/>
    </source>
</evidence>
<evidence type="ECO:0000256" key="5">
    <source>
        <dbReference type="ARBA" id="ARBA00022692"/>
    </source>
</evidence>
<keyword evidence="6 8" id="KW-1133">Transmembrane helix</keyword>
<comment type="caution">
    <text evidence="8">Lacks conserved residue(s) required for the propagation of feature annotation.</text>
</comment>
<evidence type="ECO:0000256" key="2">
    <source>
        <dbReference type="ARBA" id="ARBA00007651"/>
    </source>
</evidence>
<evidence type="ECO:0000259" key="9">
    <source>
        <dbReference type="Pfam" id="PF04535"/>
    </source>
</evidence>
<dbReference type="Pfam" id="PF04535">
    <property type="entry name" value="CASP_dom"/>
    <property type="match status" value="1"/>
</dbReference>
<evidence type="ECO:0000256" key="4">
    <source>
        <dbReference type="ARBA" id="ARBA00022475"/>
    </source>
</evidence>
<keyword evidence="4 8" id="KW-1003">Cell membrane</keyword>
<feature type="transmembrane region" description="Helical" evidence="8">
    <location>
        <begin position="77"/>
        <end position="100"/>
    </location>
</feature>
<dbReference type="Gramene" id="KRH34498">
    <property type="protein sequence ID" value="KRH34498"/>
    <property type="gene ID" value="GLYMA_10G187800"/>
</dbReference>
<reference evidence="11" key="2">
    <citation type="submission" date="2018-02" db="UniProtKB">
        <authorList>
            <consortium name="EnsemblPlants"/>
        </authorList>
    </citation>
    <scope>IDENTIFICATION</scope>
    <source>
        <strain evidence="11">Williams 82</strain>
    </source>
</reference>
<feature type="domain" description="Casparian strip membrane protein" evidence="9">
    <location>
        <begin position="7"/>
        <end position="127"/>
    </location>
</feature>
<reference evidence="10 11" key="1">
    <citation type="journal article" date="2010" name="Nature">
        <title>Genome sequence of the palaeopolyploid soybean.</title>
        <authorList>
            <person name="Schmutz J."/>
            <person name="Cannon S.B."/>
            <person name="Schlueter J."/>
            <person name="Ma J."/>
            <person name="Mitros T."/>
            <person name="Nelson W."/>
            <person name="Hyten D.L."/>
            <person name="Song Q."/>
            <person name="Thelen J.J."/>
            <person name="Cheng J."/>
            <person name="Xu D."/>
            <person name="Hellsten U."/>
            <person name="May G.D."/>
            <person name="Yu Y."/>
            <person name="Sakurai T."/>
            <person name="Umezawa T."/>
            <person name="Bhattacharyya M.K."/>
            <person name="Sandhu D."/>
            <person name="Valliyodan B."/>
            <person name="Lindquist E."/>
            <person name="Peto M."/>
            <person name="Grant D."/>
            <person name="Shu S."/>
            <person name="Goodstein D."/>
            <person name="Barry K."/>
            <person name="Futrell-Griggs M."/>
            <person name="Abernathy B."/>
            <person name="Du J."/>
            <person name="Tian Z."/>
            <person name="Zhu L."/>
            <person name="Gill N."/>
            <person name="Joshi T."/>
            <person name="Libault M."/>
            <person name="Sethuraman A."/>
            <person name="Zhang X.-C."/>
            <person name="Shinozaki K."/>
            <person name="Nguyen H.T."/>
            <person name="Wing R.A."/>
            <person name="Cregan P."/>
            <person name="Specht J."/>
            <person name="Grimwood J."/>
            <person name="Rokhsar D."/>
            <person name="Stacey G."/>
            <person name="Shoemaker R.C."/>
            <person name="Jackson S.A."/>
        </authorList>
    </citation>
    <scope>NUCLEOTIDE SEQUENCE</scope>
    <source>
        <strain evidence="11">cv. Williams 82</strain>
        <tissue evidence="10">Callus</tissue>
    </source>
</reference>
<comment type="similarity">
    <text evidence="2 8">Belongs to the Casparian strip membrane proteins (CASP) family.</text>
</comment>
<protein>
    <recommendedName>
        <fullName evidence="8">CASP-like protein</fullName>
    </recommendedName>
</protein>
<dbReference type="GO" id="GO:0005886">
    <property type="term" value="C:plasma membrane"/>
    <property type="evidence" value="ECO:0007669"/>
    <property type="project" value="UniProtKB-SubCell"/>
</dbReference>
<dbReference type="ExpressionAtlas" id="A0A0R0I0B0">
    <property type="expression patterns" value="baseline and differential"/>
</dbReference>
<evidence type="ECO:0000313" key="11">
    <source>
        <dbReference type="EnsemblPlants" id="KRH34498"/>
    </source>
</evidence>
<keyword evidence="7 8" id="KW-0472">Membrane</keyword>
<evidence type="ECO:0000313" key="12">
    <source>
        <dbReference type="Proteomes" id="UP000008827"/>
    </source>
</evidence>
<keyword evidence="12" id="KW-1185">Reference proteome</keyword>
<organism evidence="10">
    <name type="scientific">Glycine max</name>
    <name type="common">Soybean</name>
    <name type="synonym">Glycine hispida</name>
    <dbReference type="NCBI Taxonomy" id="3847"/>
    <lineage>
        <taxon>Eukaryota</taxon>
        <taxon>Viridiplantae</taxon>
        <taxon>Streptophyta</taxon>
        <taxon>Embryophyta</taxon>
        <taxon>Tracheophyta</taxon>
        <taxon>Spermatophyta</taxon>
        <taxon>Magnoliopsida</taxon>
        <taxon>eudicotyledons</taxon>
        <taxon>Gunneridae</taxon>
        <taxon>Pentapetalae</taxon>
        <taxon>rosids</taxon>
        <taxon>fabids</taxon>
        <taxon>Fabales</taxon>
        <taxon>Fabaceae</taxon>
        <taxon>Papilionoideae</taxon>
        <taxon>50 kb inversion clade</taxon>
        <taxon>NPAAA clade</taxon>
        <taxon>indigoferoid/millettioid clade</taxon>
        <taxon>Phaseoleae</taxon>
        <taxon>Glycine</taxon>
        <taxon>Glycine subgen. Soja</taxon>
    </lineage>
</organism>
<dbReference type="EMBL" id="CM000843">
    <property type="protein sequence ID" value="KRH34498.1"/>
    <property type="molecule type" value="Genomic_DNA"/>
</dbReference>
<sequence length="143" mass="15306">MKDFPGTPGTVLGLALRISQFVFAAGSIASMATTPSFFNFTAFCYLIASMGLQVIWSFVLALLDAYALVKKKVLHNAVLVTATLSLAAASSSAGITVLYFNDLGHCHFGEECQKYLISVALAFLSWFPISISSLIMLWLLAAG</sequence>
<evidence type="ECO:0000256" key="8">
    <source>
        <dbReference type="RuleBase" id="RU361233"/>
    </source>
</evidence>
<comment type="subcellular location">
    <subcellularLocation>
        <location evidence="1 8">Cell membrane</location>
        <topology evidence="1 8">Multi-pass membrane protein</topology>
    </subcellularLocation>
</comment>
<dbReference type="PANTHER" id="PTHR32021">
    <property type="entry name" value="CASP-LIKE PROTEIN 5B3"/>
    <property type="match status" value="1"/>
</dbReference>
<evidence type="ECO:0000256" key="6">
    <source>
        <dbReference type="ARBA" id="ARBA00022989"/>
    </source>
</evidence>
<comment type="subunit">
    <text evidence="3 8">Homodimer and heterodimers.</text>
</comment>
<accession>A0A0R0I0B0</accession>
<feature type="transmembrane region" description="Helical" evidence="8">
    <location>
        <begin position="115"/>
        <end position="141"/>
    </location>
</feature>
<dbReference type="InterPro" id="IPR006702">
    <property type="entry name" value="CASP_dom"/>
</dbReference>
<feature type="transmembrane region" description="Helical" evidence="8">
    <location>
        <begin position="40"/>
        <end position="65"/>
    </location>
</feature>
<dbReference type="InterPro" id="IPR045009">
    <property type="entry name" value="CASPL-5"/>
</dbReference>
<reference evidence="10" key="3">
    <citation type="submission" date="2018-07" db="EMBL/GenBank/DDBJ databases">
        <title>WGS assembly of Glycine max.</title>
        <authorList>
            <person name="Schmutz J."/>
            <person name="Cannon S."/>
            <person name="Schlueter J."/>
            <person name="Ma J."/>
            <person name="Mitros T."/>
            <person name="Nelson W."/>
            <person name="Hyten D."/>
            <person name="Song Q."/>
            <person name="Thelen J."/>
            <person name="Cheng J."/>
            <person name="Xu D."/>
            <person name="Hellsten U."/>
            <person name="May G."/>
            <person name="Yu Y."/>
            <person name="Sakurai T."/>
            <person name="Umezawa T."/>
            <person name="Bhattacharyya M."/>
            <person name="Sandhu D."/>
            <person name="Valliyodan B."/>
            <person name="Lindquist E."/>
            <person name="Peto M."/>
            <person name="Grant D."/>
            <person name="Shu S."/>
            <person name="Goodstein D."/>
            <person name="Barry K."/>
            <person name="Futrell-Griggs M."/>
            <person name="Abernathy B."/>
            <person name="Du J."/>
            <person name="Tian Z."/>
            <person name="Zhu L."/>
            <person name="Gill N."/>
            <person name="Joshi T."/>
            <person name="Libault M."/>
            <person name="Sethuraman A."/>
            <person name="Zhang X."/>
            <person name="Shinozaki K."/>
            <person name="Nguyen H."/>
            <person name="Wing R."/>
            <person name="Cregan P."/>
            <person name="Specht J."/>
            <person name="Grimwood J."/>
            <person name="Rokhsar D."/>
            <person name="Stacey G."/>
            <person name="Shoemaker R."/>
            <person name="Jackson S."/>
        </authorList>
    </citation>
    <scope>NUCLEOTIDE SEQUENCE</scope>
    <source>
        <tissue evidence="10">Callus</tissue>
    </source>
</reference>
<evidence type="ECO:0000313" key="10">
    <source>
        <dbReference type="EMBL" id="KRH34498.1"/>
    </source>
</evidence>
<proteinExistence type="inferred from homology"/>
<keyword evidence="5 8" id="KW-0812">Transmembrane</keyword>
<dbReference type="PANTHER" id="PTHR32021:SF5">
    <property type="entry name" value="CASP-LIKE PROTEIN 5B3"/>
    <property type="match status" value="1"/>
</dbReference>
<gene>
    <name evidence="11" type="primary">LOC100807150</name>
    <name evidence="10" type="ORF">GLYMA_10G187800</name>
</gene>
<evidence type="ECO:0000256" key="7">
    <source>
        <dbReference type="ARBA" id="ARBA00023136"/>
    </source>
</evidence>
<dbReference type="EnsemblPlants" id="KRH34498">
    <property type="protein sequence ID" value="KRH34498"/>
    <property type="gene ID" value="GLYMA_10G187800"/>
</dbReference>
<dbReference type="AlphaFoldDB" id="A0A0R0I0B0"/>
<name>A0A0R0I0B0_SOYBN</name>
<dbReference type="Proteomes" id="UP000008827">
    <property type="component" value="Chromosome 10"/>
</dbReference>